<evidence type="ECO:0000313" key="3">
    <source>
        <dbReference type="EMBL" id="MWB78136.1"/>
    </source>
</evidence>
<protein>
    <submittedName>
        <fullName evidence="3">FAD-dependent oxidoreductase</fullName>
    </submittedName>
</protein>
<accession>A0A844W1X7</accession>
<proteinExistence type="inferred from homology"/>
<dbReference type="InterPro" id="IPR036188">
    <property type="entry name" value="FAD/NAD-bd_sf"/>
</dbReference>
<dbReference type="InterPro" id="IPR002937">
    <property type="entry name" value="Amino_oxidase"/>
</dbReference>
<dbReference type="PANTHER" id="PTHR43734">
    <property type="entry name" value="PHYTOENE DESATURASE"/>
    <property type="match status" value="1"/>
</dbReference>
<dbReference type="PROSITE" id="PS51257">
    <property type="entry name" value="PROKAR_LIPOPROTEIN"/>
    <property type="match status" value="1"/>
</dbReference>
<dbReference type="EMBL" id="WNXQ01000004">
    <property type="protein sequence ID" value="MWB78136.1"/>
    <property type="molecule type" value="Genomic_DNA"/>
</dbReference>
<evidence type="ECO:0000313" key="4">
    <source>
        <dbReference type="Proteomes" id="UP000443843"/>
    </source>
</evidence>
<dbReference type="PANTHER" id="PTHR43734:SF1">
    <property type="entry name" value="PHYTOENE DESATURASE"/>
    <property type="match status" value="1"/>
</dbReference>
<dbReference type="GO" id="GO:0016491">
    <property type="term" value="F:oxidoreductase activity"/>
    <property type="evidence" value="ECO:0007669"/>
    <property type="project" value="InterPro"/>
</dbReference>
<dbReference type="AlphaFoldDB" id="A0A844W1X7"/>
<name>A0A844W1X7_9RHOB</name>
<dbReference type="PRINTS" id="PR00368">
    <property type="entry name" value="FADPNR"/>
</dbReference>
<gene>
    <name evidence="3" type="ORF">GLS40_08885</name>
</gene>
<organism evidence="3 4">
    <name type="scientific">Pseudooceanicola pacificus</name>
    <dbReference type="NCBI Taxonomy" id="2676438"/>
    <lineage>
        <taxon>Bacteria</taxon>
        <taxon>Pseudomonadati</taxon>
        <taxon>Pseudomonadota</taxon>
        <taxon>Alphaproteobacteria</taxon>
        <taxon>Rhodobacterales</taxon>
        <taxon>Paracoccaceae</taxon>
        <taxon>Pseudooceanicola</taxon>
    </lineage>
</organism>
<dbReference type="SUPFAM" id="SSF51905">
    <property type="entry name" value="FAD/NAD(P)-binding domain"/>
    <property type="match status" value="1"/>
</dbReference>
<dbReference type="RefSeq" id="WP_160382404.1">
    <property type="nucleotide sequence ID" value="NZ_WNXQ01000004.1"/>
</dbReference>
<dbReference type="Gene3D" id="3.90.660.50">
    <property type="match status" value="1"/>
</dbReference>
<dbReference type="Gene3D" id="3.50.50.60">
    <property type="entry name" value="FAD/NAD(P)-binding domain"/>
    <property type="match status" value="1"/>
</dbReference>
<sequence>MTNTQKFDAVVIGAGAGGCHAAARLAAAGQRTLLIDDHDYLGGRAGTEIIDGHRVNMGAIALEPGGVFEETFELCGARLDIREPEPATVFYIDRKIVDVRRGGLGLLLNGLTKQASRVLDQFARARTGSMPDGRESTEDWLKRYTSNQTVHAVFRNLCAAIFAMNADEIPARAFLTYFTQKGAFKKFGFHPEGTMGAWQALADAVERLGGEVWLSSPAETIEVRDGRAASVTIRRNGEPIRVEAETIIFNGGPRALVGLVGAEVLGDDYLRQTREVLKPAANIVFNFAAREDLMPRAPGIMTFGRTRNNRLCNMANLTATCPELAPEGWHQYVAYAVPRPAIGDFDSAAEVELAHEDLREQFPGFDDRVKMLSIRVMRDDWPAQRSGAGHDMDVATGIPGLWCVGDAVKDYGNGGTQACAESARVAVGQALDYRRAGMPAG</sequence>
<evidence type="ECO:0000256" key="1">
    <source>
        <dbReference type="ARBA" id="ARBA00006046"/>
    </source>
</evidence>
<dbReference type="Pfam" id="PF01593">
    <property type="entry name" value="Amino_oxidase"/>
    <property type="match status" value="1"/>
</dbReference>
<evidence type="ECO:0000259" key="2">
    <source>
        <dbReference type="Pfam" id="PF01593"/>
    </source>
</evidence>
<feature type="domain" description="Amine oxidase" evidence="2">
    <location>
        <begin position="21"/>
        <end position="427"/>
    </location>
</feature>
<keyword evidence="4" id="KW-1185">Reference proteome</keyword>
<dbReference type="Proteomes" id="UP000443843">
    <property type="component" value="Unassembled WGS sequence"/>
</dbReference>
<comment type="similarity">
    <text evidence="1">Belongs to the carotenoid/retinoid oxidoreductase family.</text>
</comment>
<comment type="caution">
    <text evidence="3">The sequence shown here is derived from an EMBL/GenBank/DDBJ whole genome shotgun (WGS) entry which is preliminary data.</text>
</comment>
<reference evidence="3 4" key="1">
    <citation type="submission" date="2019-11" db="EMBL/GenBank/DDBJ databases">
        <title>Pseudooceanicola pacifica sp. nov., isolated from deep-sea sediment of the Pacific Ocean.</title>
        <authorList>
            <person name="Lyu L."/>
        </authorList>
    </citation>
    <scope>NUCLEOTIDE SEQUENCE [LARGE SCALE GENOMIC DNA]</scope>
    <source>
        <strain evidence="3 4">216_PA32_1</strain>
    </source>
</reference>